<proteinExistence type="predicted"/>
<reference evidence="1" key="1">
    <citation type="submission" date="2014-12" db="EMBL/GenBank/DDBJ databases">
        <title>Insight into the proteome of Arion vulgaris.</title>
        <authorList>
            <person name="Aradska J."/>
            <person name="Bulat T."/>
            <person name="Smidak R."/>
            <person name="Sarate P."/>
            <person name="Gangsoo J."/>
            <person name="Sialana F."/>
            <person name="Bilban M."/>
            <person name="Lubec G."/>
        </authorList>
    </citation>
    <scope>NUCLEOTIDE SEQUENCE</scope>
    <source>
        <tissue evidence="1">Skin</tissue>
    </source>
</reference>
<gene>
    <name evidence="1" type="primary">ORF39006</name>
</gene>
<dbReference type="EMBL" id="HACG01013433">
    <property type="protein sequence ID" value="CEK60298.1"/>
    <property type="molecule type" value="Transcribed_RNA"/>
</dbReference>
<protein>
    <submittedName>
        <fullName evidence="1">Uncharacterized protein</fullName>
    </submittedName>
</protein>
<dbReference type="AlphaFoldDB" id="A0A0B6YVQ1"/>
<name>A0A0B6YVQ1_9EUPU</name>
<accession>A0A0B6YVQ1</accession>
<sequence>MCANCGSSKKKDGLTSVKKVSDKLTQEKASMSVTSSFLRHVISTYWQSLLQLLCLTKYSSYHLIMSADEEEDVFIKCICCSVFSSHF</sequence>
<organism evidence="1">
    <name type="scientific">Arion vulgaris</name>
    <dbReference type="NCBI Taxonomy" id="1028688"/>
    <lineage>
        <taxon>Eukaryota</taxon>
        <taxon>Metazoa</taxon>
        <taxon>Spiralia</taxon>
        <taxon>Lophotrochozoa</taxon>
        <taxon>Mollusca</taxon>
        <taxon>Gastropoda</taxon>
        <taxon>Heterobranchia</taxon>
        <taxon>Euthyneura</taxon>
        <taxon>Panpulmonata</taxon>
        <taxon>Eupulmonata</taxon>
        <taxon>Stylommatophora</taxon>
        <taxon>Helicina</taxon>
        <taxon>Arionoidea</taxon>
        <taxon>Arionidae</taxon>
        <taxon>Arion</taxon>
    </lineage>
</organism>
<feature type="non-terminal residue" evidence="1">
    <location>
        <position position="87"/>
    </location>
</feature>
<evidence type="ECO:0000313" key="1">
    <source>
        <dbReference type="EMBL" id="CEK60298.1"/>
    </source>
</evidence>